<dbReference type="Proteomes" id="UP001470230">
    <property type="component" value="Unassembled WGS sequence"/>
</dbReference>
<reference evidence="2 3" key="1">
    <citation type="submission" date="2024-04" db="EMBL/GenBank/DDBJ databases">
        <title>Tritrichomonas musculus Genome.</title>
        <authorList>
            <person name="Alves-Ferreira E."/>
            <person name="Grigg M."/>
            <person name="Lorenzi H."/>
            <person name="Galac M."/>
        </authorList>
    </citation>
    <scope>NUCLEOTIDE SEQUENCE [LARGE SCALE GENOMIC DNA]</scope>
    <source>
        <strain evidence="2 3">EAF2021</strain>
    </source>
</reference>
<feature type="transmembrane region" description="Helical" evidence="1">
    <location>
        <begin position="15"/>
        <end position="32"/>
    </location>
</feature>
<keyword evidence="3" id="KW-1185">Reference proteome</keyword>
<keyword evidence="1" id="KW-0472">Membrane</keyword>
<evidence type="ECO:0000313" key="3">
    <source>
        <dbReference type="Proteomes" id="UP001470230"/>
    </source>
</evidence>
<evidence type="ECO:0000313" key="2">
    <source>
        <dbReference type="EMBL" id="KAK8900116.1"/>
    </source>
</evidence>
<keyword evidence="1" id="KW-0812">Transmembrane</keyword>
<gene>
    <name evidence="2" type="ORF">M9Y10_002439</name>
</gene>
<feature type="transmembrane region" description="Helical" evidence="1">
    <location>
        <begin position="37"/>
        <end position="54"/>
    </location>
</feature>
<keyword evidence="1" id="KW-1133">Transmembrane helix</keyword>
<evidence type="ECO:0000256" key="1">
    <source>
        <dbReference type="SAM" id="Phobius"/>
    </source>
</evidence>
<dbReference type="CDD" id="cd21669">
    <property type="entry name" value="SMP_SF"/>
    <property type="match status" value="1"/>
</dbReference>
<accession>A0ABR2L9S3</accession>
<comment type="caution">
    <text evidence="2">The sequence shown here is derived from an EMBL/GenBank/DDBJ whole genome shotgun (WGS) entry which is preliminary data.</text>
</comment>
<protein>
    <submittedName>
        <fullName evidence="2">Uncharacterized protein</fullName>
    </submittedName>
</protein>
<organism evidence="2 3">
    <name type="scientific">Tritrichomonas musculus</name>
    <dbReference type="NCBI Taxonomy" id="1915356"/>
    <lineage>
        <taxon>Eukaryota</taxon>
        <taxon>Metamonada</taxon>
        <taxon>Parabasalia</taxon>
        <taxon>Tritrichomonadida</taxon>
        <taxon>Tritrichomonadidae</taxon>
        <taxon>Tritrichomonas</taxon>
    </lineage>
</organism>
<dbReference type="EMBL" id="JAPFFF010000001">
    <property type="protein sequence ID" value="KAK8900116.1"/>
    <property type="molecule type" value="Genomic_DNA"/>
</dbReference>
<name>A0ABR2L9S3_9EUKA</name>
<sequence length="460" mass="52788">MIPAAPKSYPQHAKLLQRYVLLLAICFIGVFFSRHKMYLLLITLLPIFYLFTRYPTYKRTNTSKAIGEIANSIPEPNAEPANCMSLILALLWPHMFTEERLNYIKENLQYYLNQTPVPYFRSIQLKHLTIGSLAPQITQISVCKTRKAPEHSILFEMQANYFPSLNLSSLVTPAANMPAFNISFTDLTMIFDTYILFEFTPDPFINNIPFCTSIDFFLVKPPEVRGFNIKLFQSSNLINKESIKAHMSSAISNLMFNLYGVSNAFCWDRITGLYKSIKIIGPHGLERASYSHGELLRISRLKTQALEYCHKLHIPEPLNIQIKAYEDVETTTLYLTVINDFLNHKTIETLNRLSEEFTESPPSKDELNVFFEPSYSFFVEWAKAKIESAQIPIQTKKKKKGTTNQEVGPAFATKILAPMYNYVNFLQILSQINPDIQSKAAVLHKMTVTFHNKLIKSFSL</sequence>
<proteinExistence type="predicted"/>